<accession>A0A974P5W7</accession>
<dbReference type="GO" id="GO:0005829">
    <property type="term" value="C:cytosol"/>
    <property type="evidence" value="ECO:0007669"/>
    <property type="project" value="TreeGrafter"/>
</dbReference>
<dbReference type="PANTHER" id="PTHR12128">
    <property type="entry name" value="DIHYDRODIPICOLINATE SYNTHASE"/>
    <property type="match status" value="1"/>
</dbReference>
<comment type="similarity">
    <text evidence="1">Belongs to the DapA family.</text>
</comment>
<evidence type="ECO:0000313" key="3">
    <source>
        <dbReference type="EMBL" id="QQZ51776.1"/>
    </source>
</evidence>
<dbReference type="CDD" id="cd00408">
    <property type="entry name" value="DHDPS-like"/>
    <property type="match status" value="1"/>
</dbReference>
<dbReference type="Gene3D" id="3.20.20.70">
    <property type="entry name" value="Aldolase class I"/>
    <property type="match status" value="1"/>
</dbReference>
<dbReference type="AlphaFoldDB" id="A0A974P5W7"/>
<dbReference type="InterPro" id="IPR013785">
    <property type="entry name" value="Aldolase_TIM"/>
</dbReference>
<dbReference type="GO" id="GO:0008840">
    <property type="term" value="F:4-hydroxy-tetrahydrodipicolinate synthase activity"/>
    <property type="evidence" value="ECO:0007669"/>
    <property type="project" value="TreeGrafter"/>
</dbReference>
<dbReference type="InterPro" id="IPR002220">
    <property type="entry name" value="DapA-like"/>
</dbReference>
<proteinExistence type="inferred from homology"/>
<evidence type="ECO:0000256" key="1">
    <source>
        <dbReference type="ARBA" id="ARBA00007592"/>
    </source>
</evidence>
<dbReference type="PANTHER" id="PTHR12128:SF66">
    <property type="entry name" value="4-HYDROXY-2-OXOGLUTARATE ALDOLASE, MITOCHONDRIAL"/>
    <property type="match status" value="1"/>
</dbReference>
<reference evidence="3" key="1">
    <citation type="submission" date="2021-01" db="EMBL/GenBank/DDBJ databases">
        <title>Genome sequence of Phenylobacterium sp. 20VBR1 isolated from a valley glaceir, Ny-Alesund, Svalbard.</title>
        <authorList>
            <person name="Thomas F.A."/>
            <person name="Krishnan K.P."/>
            <person name="Sinha R.K."/>
        </authorList>
    </citation>
    <scope>NUCLEOTIDE SEQUENCE</scope>
    <source>
        <strain evidence="3">20VBR1</strain>
    </source>
</reference>
<dbReference type="EMBL" id="CP068570">
    <property type="protein sequence ID" value="QQZ51776.1"/>
    <property type="molecule type" value="Genomic_DNA"/>
</dbReference>
<name>A0A974P5W7_9CAUL</name>
<sequence>MDRSIFQGLSAFPLTPASADGVVDVEALGALLERLVAAGVDSIGLLGSTGIYAYLEPSERRRAVAAAVEAVAGRTPLIVGVGTLRTDGAIALARDAEARGADGLLLAAVSYTPPTPTEVFGHYAAVAEATGLPICVYNNPTTTHVVLDDDLLGRLSRLATVAAVKMPLPKDGDVGADLARLRAATAEDFKIGYSADWGTAPALLAGADAFYSGVAGILPAPMVALAGARGVARRRKPPGWTRRSSPCGPCAGRTAACGSATPSARCSSSPPAIRRAPCCRFRARCWRRWPRRSAGCRAGRCHRNLRHPLLAHPLIPAKAGTQVKPLRSHERSGLS</sequence>
<dbReference type="SUPFAM" id="SSF51569">
    <property type="entry name" value="Aldolase"/>
    <property type="match status" value="1"/>
</dbReference>
<dbReference type="SMART" id="SM01130">
    <property type="entry name" value="DHDPS"/>
    <property type="match status" value="1"/>
</dbReference>
<dbReference type="Pfam" id="PF00701">
    <property type="entry name" value="DHDPS"/>
    <property type="match status" value="1"/>
</dbReference>
<evidence type="ECO:0000256" key="2">
    <source>
        <dbReference type="ARBA" id="ARBA00023239"/>
    </source>
</evidence>
<protein>
    <submittedName>
        <fullName evidence="3">Dihydrodipicolinate synthase family protein</fullName>
    </submittedName>
</protein>
<keyword evidence="2" id="KW-0456">Lyase</keyword>
<organism evidence="3">
    <name type="scientific">Phenylobacterium glaciei</name>
    <dbReference type="NCBI Taxonomy" id="2803784"/>
    <lineage>
        <taxon>Bacteria</taxon>
        <taxon>Pseudomonadati</taxon>
        <taxon>Pseudomonadota</taxon>
        <taxon>Alphaproteobacteria</taxon>
        <taxon>Caulobacterales</taxon>
        <taxon>Caulobacteraceae</taxon>
        <taxon>Phenylobacterium</taxon>
    </lineage>
</organism>
<gene>
    <name evidence="3" type="ORF">JKL49_13255</name>
</gene>
<dbReference type="PRINTS" id="PR00146">
    <property type="entry name" value="DHPICSNTHASE"/>
</dbReference>